<proteinExistence type="predicted"/>
<evidence type="ECO:0000313" key="1">
    <source>
        <dbReference type="EMBL" id="CDW41676.1"/>
    </source>
</evidence>
<reference evidence="1" key="1">
    <citation type="submission" date="2014-05" db="EMBL/GenBank/DDBJ databases">
        <authorList>
            <person name="Chronopoulou M."/>
        </authorList>
    </citation>
    <scope>NUCLEOTIDE SEQUENCE</scope>
    <source>
        <tissue evidence="1">Whole organism</tissue>
    </source>
</reference>
<sequence>MENFFLYGLHNHLVIFNRNWPKEVIISFVKTRIRLYNLNKKLNRKNASTNLRKLRQTGQFTN</sequence>
<protein>
    <submittedName>
        <fullName evidence="1">Uncharacterized protein</fullName>
    </submittedName>
</protein>
<organism evidence="1">
    <name type="scientific">Lepeophtheirus salmonis</name>
    <name type="common">Salmon louse</name>
    <name type="synonym">Caligus salmonis</name>
    <dbReference type="NCBI Taxonomy" id="72036"/>
    <lineage>
        <taxon>Eukaryota</taxon>
        <taxon>Metazoa</taxon>
        <taxon>Ecdysozoa</taxon>
        <taxon>Arthropoda</taxon>
        <taxon>Crustacea</taxon>
        <taxon>Multicrustacea</taxon>
        <taxon>Hexanauplia</taxon>
        <taxon>Copepoda</taxon>
        <taxon>Siphonostomatoida</taxon>
        <taxon>Caligidae</taxon>
        <taxon>Lepeophtheirus</taxon>
    </lineage>
</organism>
<name>A0A0K2UVF0_LEPSM</name>
<accession>A0A0K2UVF0</accession>
<dbReference type="EMBL" id="HACA01024315">
    <property type="protein sequence ID" value="CDW41676.1"/>
    <property type="molecule type" value="Transcribed_RNA"/>
</dbReference>
<dbReference type="AlphaFoldDB" id="A0A0K2UVF0"/>